<keyword evidence="5" id="KW-0732">Signal</keyword>
<organism evidence="7 8">
    <name type="scientific">Jannaschia seosinensis</name>
    <dbReference type="NCBI Taxonomy" id="313367"/>
    <lineage>
        <taxon>Bacteria</taxon>
        <taxon>Pseudomonadati</taxon>
        <taxon>Pseudomonadota</taxon>
        <taxon>Alphaproteobacteria</taxon>
        <taxon>Rhodobacterales</taxon>
        <taxon>Roseobacteraceae</taxon>
        <taxon>Jannaschia</taxon>
    </lineage>
</organism>
<protein>
    <submittedName>
        <fullName evidence="7">Outer membrane porin F</fullName>
    </submittedName>
</protein>
<feature type="domain" description="OmpA-like" evidence="6">
    <location>
        <begin position="184"/>
        <end position="302"/>
    </location>
</feature>
<dbReference type="InterPro" id="IPR006665">
    <property type="entry name" value="OmpA-like"/>
</dbReference>
<dbReference type="RefSeq" id="WP_055664596.1">
    <property type="nucleotide sequence ID" value="NZ_CYPR01000224.1"/>
</dbReference>
<dbReference type="PROSITE" id="PS51123">
    <property type="entry name" value="OMPA_2"/>
    <property type="match status" value="1"/>
</dbReference>
<dbReference type="STRING" id="313367.JSE7799_03315"/>
<dbReference type="SUPFAM" id="SSF103088">
    <property type="entry name" value="OmpA-like"/>
    <property type="match status" value="1"/>
</dbReference>
<evidence type="ECO:0000313" key="8">
    <source>
        <dbReference type="Proteomes" id="UP000049455"/>
    </source>
</evidence>
<evidence type="ECO:0000256" key="1">
    <source>
        <dbReference type="ARBA" id="ARBA00004442"/>
    </source>
</evidence>
<dbReference type="CDD" id="cd07185">
    <property type="entry name" value="OmpA_C-like"/>
    <property type="match status" value="1"/>
</dbReference>
<accession>A0A0M7BCW6</accession>
<dbReference type="GO" id="GO:0009279">
    <property type="term" value="C:cell outer membrane"/>
    <property type="evidence" value="ECO:0007669"/>
    <property type="project" value="UniProtKB-SubCell"/>
</dbReference>
<evidence type="ECO:0000313" key="7">
    <source>
        <dbReference type="EMBL" id="CUH40580.1"/>
    </source>
</evidence>
<sequence length="302" mass="31847">MIRALPLVMIAMPAWAVEPVLPPDATETFTRVEALGSHRVATGPHDGTLPVEIAEGAVTRRVWRMAASDGTLAIMGPLRDALEADGWQVVFACEARGCGGFEFRFAINVTRAPEMFVDLADFRYLAARRGSEWVTALISRSGDAAYVQTTEVDPDAEVEEVTGSAPAAVAPVAALPQGEVATALREVGHAVLSDLEFETGSAALQGAEYESLAALAEWLADNPDATVALVGHTDAQGGAAGNLAISRRRAESARDLLIRRHGIASGRLETHGVGSFAPIAPNDTEAGREANRRVEAVVTSQD</sequence>
<dbReference type="PANTHER" id="PTHR30329:SF21">
    <property type="entry name" value="LIPOPROTEIN YIAD-RELATED"/>
    <property type="match status" value="1"/>
</dbReference>
<evidence type="ECO:0000256" key="3">
    <source>
        <dbReference type="ARBA" id="ARBA00023237"/>
    </source>
</evidence>
<dbReference type="InterPro" id="IPR006664">
    <property type="entry name" value="OMP_bac"/>
</dbReference>
<proteinExistence type="predicted"/>
<comment type="subcellular location">
    <subcellularLocation>
        <location evidence="1">Cell outer membrane</location>
    </subcellularLocation>
</comment>
<dbReference type="PANTHER" id="PTHR30329">
    <property type="entry name" value="STATOR ELEMENT OF FLAGELLAR MOTOR COMPLEX"/>
    <property type="match status" value="1"/>
</dbReference>
<dbReference type="Proteomes" id="UP000049455">
    <property type="component" value="Unassembled WGS sequence"/>
</dbReference>
<name>A0A0M7BCW6_9RHOB</name>
<feature type="chain" id="PRO_5005809986" evidence="5">
    <location>
        <begin position="17"/>
        <end position="302"/>
    </location>
</feature>
<dbReference type="EMBL" id="CYPR01000224">
    <property type="protein sequence ID" value="CUH40580.1"/>
    <property type="molecule type" value="Genomic_DNA"/>
</dbReference>
<keyword evidence="2 4" id="KW-0472">Membrane</keyword>
<dbReference type="InterPro" id="IPR036737">
    <property type="entry name" value="OmpA-like_sf"/>
</dbReference>
<dbReference type="AlphaFoldDB" id="A0A0M7BCW6"/>
<evidence type="ECO:0000256" key="5">
    <source>
        <dbReference type="SAM" id="SignalP"/>
    </source>
</evidence>
<keyword evidence="8" id="KW-1185">Reference proteome</keyword>
<dbReference type="Pfam" id="PF00691">
    <property type="entry name" value="OmpA"/>
    <property type="match status" value="1"/>
</dbReference>
<evidence type="ECO:0000256" key="4">
    <source>
        <dbReference type="PROSITE-ProRule" id="PRU00473"/>
    </source>
</evidence>
<evidence type="ECO:0000259" key="6">
    <source>
        <dbReference type="PROSITE" id="PS51123"/>
    </source>
</evidence>
<keyword evidence="3" id="KW-0998">Cell outer membrane</keyword>
<dbReference type="Gene3D" id="3.30.1330.60">
    <property type="entry name" value="OmpA-like domain"/>
    <property type="match status" value="1"/>
</dbReference>
<dbReference type="OrthoDB" id="9792021at2"/>
<gene>
    <name evidence="7" type="primary">oprF_3</name>
    <name evidence="7" type="ORF">JSE7799_03315</name>
</gene>
<dbReference type="PRINTS" id="PR01021">
    <property type="entry name" value="OMPADOMAIN"/>
</dbReference>
<reference evidence="7 8" key="1">
    <citation type="submission" date="2015-09" db="EMBL/GenBank/DDBJ databases">
        <authorList>
            <person name="Jackson K.R."/>
            <person name="Lunt B.L."/>
            <person name="Fisher J.N.B."/>
            <person name="Gardner A.V."/>
            <person name="Bailey M.E."/>
            <person name="Deus L.M."/>
            <person name="Earl A.S."/>
            <person name="Gibby P.D."/>
            <person name="Hartmann K.A."/>
            <person name="Liu J.E."/>
            <person name="Manci A.M."/>
            <person name="Nielsen D.A."/>
            <person name="Solomon M.B."/>
            <person name="Breakwell D.P."/>
            <person name="Burnett S.H."/>
            <person name="Grose J.H."/>
        </authorList>
    </citation>
    <scope>NUCLEOTIDE SEQUENCE [LARGE SCALE GENOMIC DNA]</scope>
    <source>
        <strain evidence="7 8">CECT 7799</strain>
    </source>
</reference>
<feature type="signal peptide" evidence="5">
    <location>
        <begin position="1"/>
        <end position="16"/>
    </location>
</feature>
<dbReference type="InterPro" id="IPR050330">
    <property type="entry name" value="Bact_OuterMem_StrucFunc"/>
</dbReference>
<evidence type="ECO:0000256" key="2">
    <source>
        <dbReference type="ARBA" id="ARBA00023136"/>
    </source>
</evidence>